<comment type="caution">
    <text evidence="3">The sequence shown here is derived from an EMBL/GenBank/DDBJ whole genome shotgun (WGS) entry which is preliminary data.</text>
</comment>
<evidence type="ECO:0000256" key="1">
    <source>
        <dbReference type="SAM" id="MobiDB-lite"/>
    </source>
</evidence>
<evidence type="ECO:0000313" key="3">
    <source>
        <dbReference type="EMBL" id="KAK3355542.1"/>
    </source>
</evidence>
<dbReference type="EMBL" id="JAUEPP010000001">
    <property type="protein sequence ID" value="KAK3355542.1"/>
    <property type="molecule type" value="Genomic_DNA"/>
</dbReference>
<reference evidence="3" key="2">
    <citation type="submission" date="2023-06" db="EMBL/GenBank/DDBJ databases">
        <authorList>
            <consortium name="Lawrence Berkeley National Laboratory"/>
            <person name="Haridas S."/>
            <person name="Hensen N."/>
            <person name="Bonometti L."/>
            <person name="Westerberg I."/>
            <person name="Brannstrom I.O."/>
            <person name="Guillou S."/>
            <person name="Cros-Aarteil S."/>
            <person name="Calhoun S."/>
            <person name="Kuo A."/>
            <person name="Mondo S."/>
            <person name="Pangilinan J."/>
            <person name="Riley R."/>
            <person name="Labutti K."/>
            <person name="Andreopoulos B."/>
            <person name="Lipzen A."/>
            <person name="Chen C."/>
            <person name="Yanf M."/>
            <person name="Daum C."/>
            <person name="Ng V."/>
            <person name="Clum A."/>
            <person name="Steindorff A."/>
            <person name="Ohm R."/>
            <person name="Martin F."/>
            <person name="Silar P."/>
            <person name="Natvig D."/>
            <person name="Lalanne C."/>
            <person name="Gautier V."/>
            <person name="Ament-Velasquez S.L."/>
            <person name="Kruys A."/>
            <person name="Hutchinson M.I."/>
            <person name="Powell A.J."/>
            <person name="Barry K."/>
            <person name="Miller A.N."/>
            <person name="Grigoriev I.V."/>
            <person name="Debuchy R."/>
            <person name="Gladieux P."/>
            <person name="Thoren M.H."/>
            <person name="Johannesson H."/>
        </authorList>
    </citation>
    <scope>NUCLEOTIDE SEQUENCE</scope>
    <source>
        <strain evidence="3">CBS 560.94</strain>
    </source>
</reference>
<keyword evidence="2" id="KW-1133">Transmembrane helix</keyword>
<accession>A0AAE0JPX4</accession>
<keyword evidence="2" id="KW-0472">Membrane</keyword>
<feature type="compositionally biased region" description="Gly residues" evidence="1">
    <location>
        <begin position="485"/>
        <end position="494"/>
    </location>
</feature>
<dbReference type="AlphaFoldDB" id="A0AAE0JPX4"/>
<evidence type="ECO:0000256" key="2">
    <source>
        <dbReference type="SAM" id="Phobius"/>
    </source>
</evidence>
<name>A0AAE0JPX4_9PEZI</name>
<feature type="compositionally biased region" description="Low complexity" evidence="1">
    <location>
        <begin position="397"/>
        <end position="414"/>
    </location>
</feature>
<feature type="compositionally biased region" description="Basic and acidic residues" evidence="1">
    <location>
        <begin position="495"/>
        <end position="508"/>
    </location>
</feature>
<feature type="region of interest" description="Disordered" evidence="1">
    <location>
        <begin position="485"/>
        <end position="508"/>
    </location>
</feature>
<sequence>MASPTTSTAWLTLMTTTWFTPASTIVPAVNFTCPEFLFGDKQHDVNIGGGSKKFHIDAPTHAVVDFVSATLSTQTNTSFECSYRIAAETGAVSLGSISRTSTASTTHATSTAAHSTATHSVTHTKTNGGAIAGAAIGAALLGLLVGVLIGYFCLGVKRRKRRGTIDSHNEGTAMATFLPPAPPPKERLSSRSSVRNEALLASAGAGGLNNVLSSIGILEGASDEEIKSELSALGYLLQEHVQNNYHLDQLDGSRNEVFRVNQALADPAFGLDDRTHALILKLSKDPQIRFAAIRHFLALTIFSALDLHHVRSHPGSISLLPRQVTSFLESIPSAGMTKNSIAPQTATALNLWRRLSAYLLLDKPTTHPLSPSSPTTTANNHNTNNTSSPLPEDRRCSSTTITPPNQTPIPTLILTPPSTITAQVTSLRASLNKFLGIFVHSDRRAIFDQERNLEGVIQECVSFGYVLFAHGCEWRFVFDAAGDGKGSEGGGDGYRAGDMEEGEGGKEAAKKGTRLLVLPGLEKLGDGKGEMYEVPKVVVEGESVVV</sequence>
<feature type="region of interest" description="Disordered" evidence="1">
    <location>
        <begin position="165"/>
        <end position="189"/>
    </location>
</feature>
<protein>
    <submittedName>
        <fullName evidence="3">Uncharacterized protein</fullName>
    </submittedName>
</protein>
<evidence type="ECO:0000313" key="4">
    <source>
        <dbReference type="Proteomes" id="UP001278500"/>
    </source>
</evidence>
<proteinExistence type="predicted"/>
<dbReference type="Proteomes" id="UP001278500">
    <property type="component" value="Unassembled WGS sequence"/>
</dbReference>
<feature type="transmembrane region" description="Helical" evidence="2">
    <location>
        <begin position="130"/>
        <end position="154"/>
    </location>
</feature>
<organism evidence="3 4">
    <name type="scientific">Neurospora tetraspora</name>
    <dbReference type="NCBI Taxonomy" id="94610"/>
    <lineage>
        <taxon>Eukaryota</taxon>
        <taxon>Fungi</taxon>
        <taxon>Dikarya</taxon>
        <taxon>Ascomycota</taxon>
        <taxon>Pezizomycotina</taxon>
        <taxon>Sordariomycetes</taxon>
        <taxon>Sordariomycetidae</taxon>
        <taxon>Sordariales</taxon>
        <taxon>Sordariaceae</taxon>
        <taxon>Neurospora</taxon>
    </lineage>
</organism>
<dbReference type="RefSeq" id="XP_062686920.1">
    <property type="nucleotide sequence ID" value="XM_062828435.1"/>
</dbReference>
<keyword evidence="2" id="KW-0812">Transmembrane</keyword>
<dbReference type="GeneID" id="87865589"/>
<keyword evidence="4" id="KW-1185">Reference proteome</keyword>
<feature type="region of interest" description="Disordered" evidence="1">
    <location>
        <begin position="366"/>
        <end position="414"/>
    </location>
</feature>
<gene>
    <name evidence="3" type="ORF">B0H65DRAFT_51081</name>
</gene>
<feature type="compositionally biased region" description="Low complexity" evidence="1">
    <location>
        <begin position="366"/>
        <end position="390"/>
    </location>
</feature>
<reference evidence="3" key="1">
    <citation type="journal article" date="2023" name="Mol. Phylogenet. Evol.">
        <title>Genome-scale phylogeny and comparative genomics of the fungal order Sordariales.</title>
        <authorList>
            <person name="Hensen N."/>
            <person name="Bonometti L."/>
            <person name="Westerberg I."/>
            <person name="Brannstrom I.O."/>
            <person name="Guillou S."/>
            <person name="Cros-Aarteil S."/>
            <person name="Calhoun S."/>
            <person name="Haridas S."/>
            <person name="Kuo A."/>
            <person name="Mondo S."/>
            <person name="Pangilinan J."/>
            <person name="Riley R."/>
            <person name="LaButti K."/>
            <person name="Andreopoulos B."/>
            <person name="Lipzen A."/>
            <person name="Chen C."/>
            <person name="Yan M."/>
            <person name="Daum C."/>
            <person name="Ng V."/>
            <person name="Clum A."/>
            <person name="Steindorff A."/>
            <person name="Ohm R.A."/>
            <person name="Martin F."/>
            <person name="Silar P."/>
            <person name="Natvig D.O."/>
            <person name="Lalanne C."/>
            <person name="Gautier V."/>
            <person name="Ament-Velasquez S.L."/>
            <person name="Kruys A."/>
            <person name="Hutchinson M.I."/>
            <person name="Powell A.J."/>
            <person name="Barry K."/>
            <person name="Miller A.N."/>
            <person name="Grigoriev I.V."/>
            <person name="Debuchy R."/>
            <person name="Gladieux P."/>
            <person name="Hiltunen Thoren M."/>
            <person name="Johannesson H."/>
        </authorList>
    </citation>
    <scope>NUCLEOTIDE SEQUENCE</scope>
    <source>
        <strain evidence="3">CBS 560.94</strain>
    </source>
</reference>